<protein>
    <submittedName>
        <fullName evidence="2">DUF2752 domain-containing protein</fullName>
    </submittedName>
</protein>
<accession>A0ABV2SSS3</accession>
<dbReference type="InterPro" id="IPR021215">
    <property type="entry name" value="DUF2752"/>
</dbReference>
<dbReference type="RefSeq" id="WP_354614593.1">
    <property type="nucleotide sequence ID" value="NZ_JBEXAE010000002.1"/>
</dbReference>
<evidence type="ECO:0000313" key="3">
    <source>
        <dbReference type="Proteomes" id="UP001549799"/>
    </source>
</evidence>
<dbReference type="EMBL" id="JBEXAE010000002">
    <property type="protein sequence ID" value="MET6990205.1"/>
    <property type="molecule type" value="Genomic_DNA"/>
</dbReference>
<proteinExistence type="predicted"/>
<reference evidence="2 3" key="1">
    <citation type="submission" date="2024-07" db="EMBL/GenBank/DDBJ databases">
        <title>The genome sequence of type strain Sediminicola arcticus GDMCC 1.2805.</title>
        <authorList>
            <person name="Liu Y."/>
        </authorList>
    </citation>
    <scope>NUCLEOTIDE SEQUENCE [LARGE SCALE GENOMIC DNA]</scope>
    <source>
        <strain evidence="2 3">GDMCC 1.2805</strain>
    </source>
</reference>
<organism evidence="2 3">
    <name type="scientific">Sediminicola arcticus</name>
    <dbReference type="NCBI Taxonomy" id="1574308"/>
    <lineage>
        <taxon>Bacteria</taxon>
        <taxon>Pseudomonadati</taxon>
        <taxon>Bacteroidota</taxon>
        <taxon>Flavobacteriia</taxon>
        <taxon>Flavobacteriales</taxon>
        <taxon>Flavobacteriaceae</taxon>
        <taxon>Sediminicola</taxon>
    </lineage>
</organism>
<name>A0ABV2SSS3_9FLAO</name>
<keyword evidence="1" id="KW-0812">Transmembrane</keyword>
<sequence length="100" mass="11518">MKILPFLLLFSLDDFMLPCLNKKFFGIECPGCGLQRAVSLLLQGEFRQAFVMYPAIYPLIPLLGFLLFNNFYPVKYANKIIITLTITTVLFILSNFIFKL</sequence>
<comment type="caution">
    <text evidence="2">The sequence shown here is derived from an EMBL/GenBank/DDBJ whole genome shotgun (WGS) entry which is preliminary data.</text>
</comment>
<feature type="transmembrane region" description="Helical" evidence="1">
    <location>
        <begin position="80"/>
        <end position="98"/>
    </location>
</feature>
<gene>
    <name evidence="2" type="ORF">ABXZ36_06045</name>
</gene>
<keyword evidence="1" id="KW-0472">Membrane</keyword>
<keyword evidence="3" id="KW-1185">Reference proteome</keyword>
<evidence type="ECO:0000256" key="1">
    <source>
        <dbReference type="SAM" id="Phobius"/>
    </source>
</evidence>
<keyword evidence="1" id="KW-1133">Transmembrane helix</keyword>
<dbReference type="Proteomes" id="UP001549799">
    <property type="component" value="Unassembled WGS sequence"/>
</dbReference>
<dbReference type="Pfam" id="PF10825">
    <property type="entry name" value="DUF2752"/>
    <property type="match status" value="1"/>
</dbReference>
<feature type="transmembrane region" description="Helical" evidence="1">
    <location>
        <begin position="50"/>
        <end position="68"/>
    </location>
</feature>
<evidence type="ECO:0000313" key="2">
    <source>
        <dbReference type="EMBL" id="MET6990205.1"/>
    </source>
</evidence>